<evidence type="ECO:0008006" key="3">
    <source>
        <dbReference type="Google" id="ProtNLM"/>
    </source>
</evidence>
<dbReference type="AlphaFoldDB" id="A0AB36QZU1"/>
<sequence>MSSMLLLPTLIRQLPASAKIAVLTYDSTTFGDDMLELSDPTERSRVVVGGIEGSKYWHDELKIPAPPTDVAAMEADVGACITGLRAKHPEIAAILFECAGFPVVAPQIRRLTKLPVYDITSLCRMMIAAIT</sequence>
<keyword evidence="2" id="KW-1185">Reference proteome</keyword>
<name>A0AB36QZU1_9HYPH</name>
<organism evidence="1 2">
    <name type="scientific">Mesorhizobium mediterraneum</name>
    <dbReference type="NCBI Taxonomy" id="43617"/>
    <lineage>
        <taxon>Bacteria</taxon>
        <taxon>Pseudomonadati</taxon>
        <taxon>Pseudomonadota</taxon>
        <taxon>Alphaproteobacteria</taxon>
        <taxon>Hyphomicrobiales</taxon>
        <taxon>Phyllobacteriaceae</taxon>
        <taxon>Mesorhizobium</taxon>
    </lineage>
</organism>
<evidence type="ECO:0000313" key="2">
    <source>
        <dbReference type="Proteomes" id="UP000216215"/>
    </source>
</evidence>
<proteinExistence type="predicted"/>
<dbReference type="EMBL" id="NPKI01000050">
    <property type="protein sequence ID" value="PAP97969.1"/>
    <property type="molecule type" value="Genomic_DNA"/>
</dbReference>
<evidence type="ECO:0000313" key="1">
    <source>
        <dbReference type="EMBL" id="PAP97969.1"/>
    </source>
</evidence>
<dbReference type="Proteomes" id="UP000216215">
    <property type="component" value="Unassembled WGS sequence"/>
</dbReference>
<accession>A0AB36QZU1</accession>
<gene>
    <name evidence="1" type="ORF">CIT25_33800</name>
</gene>
<reference evidence="2" key="1">
    <citation type="submission" date="2017-08" db="EMBL/GenBank/DDBJ databases">
        <title>Mesorhizobium wenxinae sp. nov., a novel rhizobial species isolated from root nodules of chickpea (Cicer arietinum L.).</title>
        <authorList>
            <person name="Zhang J."/>
        </authorList>
    </citation>
    <scope>NUCLEOTIDE SEQUENCE [LARGE SCALE GENOMIC DNA]</scope>
    <source>
        <strain evidence="2">USDA 3392</strain>
    </source>
</reference>
<protein>
    <recommendedName>
        <fullName evidence="3">Hydantoin racemase</fullName>
    </recommendedName>
</protein>
<comment type="caution">
    <text evidence="1">The sequence shown here is derived from an EMBL/GenBank/DDBJ whole genome shotgun (WGS) entry which is preliminary data.</text>
</comment>